<feature type="transmembrane region" description="Helical" evidence="8">
    <location>
        <begin position="269"/>
        <end position="291"/>
    </location>
</feature>
<keyword evidence="2" id="KW-0813">Transport</keyword>
<feature type="transmembrane region" description="Helical" evidence="8">
    <location>
        <begin position="127"/>
        <end position="153"/>
    </location>
</feature>
<feature type="domain" description="Major facilitator superfamily (MFS) profile" evidence="9">
    <location>
        <begin position="35"/>
        <end position="459"/>
    </location>
</feature>
<evidence type="ECO:0000259" key="9">
    <source>
        <dbReference type="PROSITE" id="PS50850"/>
    </source>
</evidence>
<dbReference type="Gene3D" id="1.20.1250.20">
    <property type="entry name" value="MFS general substrate transporter like domains"/>
    <property type="match status" value="1"/>
</dbReference>
<feature type="transmembrane region" description="Helical" evidence="8">
    <location>
        <begin position="303"/>
        <end position="328"/>
    </location>
</feature>
<dbReference type="OrthoDB" id="3639251at2759"/>
<comment type="similarity">
    <text evidence="6">Belongs to the major facilitator superfamily. Spinster (TC 2.A.1.49) family.</text>
</comment>
<dbReference type="Pfam" id="PF07690">
    <property type="entry name" value="MFS_1"/>
    <property type="match status" value="1"/>
</dbReference>
<feature type="transmembrane region" description="Helical" evidence="8">
    <location>
        <begin position="435"/>
        <end position="456"/>
    </location>
</feature>
<evidence type="ECO:0000256" key="2">
    <source>
        <dbReference type="ARBA" id="ARBA00022448"/>
    </source>
</evidence>
<dbReference type="Proteomes" id="UP000001876">
    <property type="component" value="Unassembled WGS sequence"/>
</dbReference>
<dbReference type="PANTHER" id="PTHR23505">
    <property type="entry name" value="SPINSTER"/>
    <property type="match status" value="1"/>
</dbReference>
<dbReference type="GeneID" id="9682867"/>
<keyword evidence="3 8" id="KW-0812">Transmembrane</keyword>
<dbReference type="InterPro" id="IPR005829">
    <property type="entry name" value="Sugar_transporter_CS"/>
</dbReference>
<feature type="transmembrane region" description="Helical" evidence="8">
    <location>
        <begin position="366"/>
        <end position="388"/>
    </location>
</feature>
<gene>
    <name evidence="10" type="ORF">MICPUCDRAFT_46810</name>
</gene>
<evidence type="ECO:0000256" key="4">
    <source>
        <dbReference type="ARBA" id="ARBA00022989"/>
    </source>
</evidence>
<feature type="transmembrane region" description="Helical" evidence="8">
    <location>
        <begin position="72"/>
        <end position="94"/>
    </location>
</feature>
<dbReference type="InterPro" id="IPR036259">
    <property type="entry name" value="MFS_trans_sf"/>
</dbReference>
<dbReference type="eggNOG" id="KOG1330">
    <property type="taxonomic scope" value="Eukaryota"/>
</dbReference>
<dbReference type="GO" id="GO:0022857">
    <property type="term" value="F:transmembrane transporter activity"/>
    <property type="evidence" value="ECO:0007669"/>
    <property type="project" value="InterPro"/>
</dbReference>
<evidence type="ECO:0000256" key="5">
    <source>
        <dbReference type="ARBA" id="ARBA00023136"/>
    </source>
</evidence>
<dbReference type="RefSeq" id="XP_003056950.1">
    <property type="nucleotide sequence ID" value="XM_003056904.1"/>
</dbReference>
<keyword evidence="5 8" id="KW-0472">Membrane</keyword>
<feature type="transmembrane region" description="Helical" evidence="8">
    <location>
        <begin position="400"/>
        <end position="423"/>
    </location>
</feature>
<feature type="transmembrane region" description="Helical" evidence="8">
    <location>
        <begin position="165"/>
        <end position="184"/>
    </location>
</feature>
<dbReference type="GO" id="GO:0016020">
    <property type="term" value="C:membrane"/>
    <property type="evidence" value="ECO:0007669"/>
    <property type="project" value="UniProtKB-SubCell"/>
</dbReference>
<dbReference type="OMA" id="FGSVYFE"/>
<feature type="transmembrane region" description="Helical" evidence="8">
    <location>
        <begin position="340"/>
        <end position="360"/>
    </location>
</feature>
<evidence type="ECO:0000256" key="3">
    <source>
        <dbReference type="ARBA" id="ARBA00022692"/>
    </source>
</evidence>
<dbReference type="PANTHER" id="PTHR23505:SF79">
    <property type="entry name" value="PROTEIN SPINSTER"/>
    <property type="match status" value="1"/>
</dbReference>
<evidence type="ECO:0000256" key="6">
    <source>
        <dbReference type="ARBA" id="ARBA00024338"/>
    </source>
</evidence>
<proteinExistence type="inferred from homology"/>
<feature type="region of interest" description="Disordered" evidence="7">
    <location>
        <begin position="496"/>
        <end position="522"/>
    </location>
</feature>
<dbReference type="SUPFAM" id="SSF103473">
    <property type="entry name" value="MFS general substrate transporter"/>
    <property type="match status" value="1"/>
</dbReference>
<evidence type="ECO:0000256" key="7">
    <source>
        <dbReference type="SAM" id="MobiDB-lite"/>
    </source>
</evidence>
<organism evidence="11">
    <name type="scientific">Micromonas pusilla (strain CCMP1545)</name>
    <name type="common">Picoplanktonic green alga</name>
    <dbReference type="NCBI Taxonomy" id="564608"/>
    <lineage>
        <taxon>Eukaryota</taxon>
        <taxon>Viridiplantae</taxon>
        <taxon>Chlorophyta</taxon>
        <taxon>Mamiellophyceae</taxon>
        <taxon>Mamiellales</taxon>
        <taxon>Mamiellaceae</taxon>
        <taxon>Micromonas</taxon>
    </lineage>
</organism>
<comment type="subcellular location">
    <subcellularLocation>
        <location evidence="1">Membrane</location>
        <topology evidence="1">Multi-pass membrane protein</topology>
    </subcellularLocation>
</comment>
<dbReference type="KEGG" id="mpp:MICPUCDRAFT_46810"/>
<dbReference type="EMBL" id="GG663737">
    <property type="protein sequence ID" value="EEH58595.1"/>
    <property type="molecule type" value="Genomic_DNA"/>
</dbReference>
<reference evidence="10 11" key="1">
    <citation type="journal article" date="2009" name="Science">
        <title>Green evolution and dynamic adaptations revealed by genomes of the marine picoeukaryotes Micromonas.</title>
        <authorList>
            <person name="Worden A.Z."/>
            <person name="Lee J.H."/>
            <person name="Mock T."/>
            <person name="Rouze P."/>
            <person name="Simmons M.P."/>
            <person name="Aerts A.L."/>
            <person name="Allen A.E."/>
            <person name="Cuvelier M.L."/>
            <person name="Derelle E."/>
            <person name="Everett M.V."/>
            <person name="Foulon E."/>
            <person name="Grimwood J."/>
            <person name="Gundlach H."/>
            <person name="Henrissat B."/>
            <person name="Napoli C."/>
            <person name="McDonald S.M."/>
            <person name="Parker M.S."/>
            <person name="Rombauts S."/>
            <person name="Salamov A."/>
            <person name="Von Dassow P."/>
            <person name="Badger J.H."/>
            <person name="Coutinho P.M."/>
            <person name="Demir E."/>
            <person name="Dubchak I."/>
            <person name="Gentemann C."/>
            <person name="Eikrem W."/>
            <person name="Gready J.E."/>
            <person name="John U."/>
            <person name="Lanier W."/>
            <person name="Lindquist E.A."/>
            <person name="Lucas S."/>
            <person name="Mayer K.F."/>
            <person name="Moreau H."/>
            <person name="Not F."/>
            <person name="Otillar R."/>
            <person name="Panaud O."/>
            <person name="Pangilinan J."/>
            <person name="Paulsen I."/>
            <person name="Piegu B."/>
            <person name="Poliakov A."/>
            <person name="Robbens S."/>
            <person name="Schmutz J."/>
            <person name="Toulza E."/>
            <person name="Wyss T."/>
            <person name="Zelensky A."/>
            <person name="Zhou K."/>
            <person name="Armbrust E.V."/>
            <person name="Bhattacharya D."/>
            <person name="Goodenough U.W."/>
            <person name="Van de Peer Y."/>
            <person name="Grigoriev I.V."/>
        </authorList>
    </citation>
    <scope>NUCLEOTIDE SEQUENCE [LARGE SCALE GENOMIC DNA]</scope>
    <source>
        <strain evidence="10 11">CCMP1545</strain>
    </source>
</reference>
<dbReference type="InterPro" id="IPR044770">
    <property type="entry name" value="MFS_spinster-like"/>
</dbReference>
<dbReference type="PROSITE" id="PS00216">
    <property type="entry name" value="SUGAR_TRANSPORT_1"/>
    <property type="match status" value="1"/>
</dbReference>
<keyword evidence="11" id="KW-1185">Reference proteome</keyword>
<evidence type="ECO:0000256" key="1">
    <source>
        <dbReference type="ARBA" id="ARBA00004141"/>
    </source>
</evidence>
<dbReference type="PROSITE" id="PS50850">
    <property type="entry name" value="MFS"/>
    <property type="match status" value="1"/>
</dbReference>
<dbReference type="AlphaFoldDB" id="C1MML7"/>
<evidence type="ECO:0000313" key="11">
    <source>
        <dbReference type="Proteomes" id="UP000001876"/>
    </source>
</evidence>
<sequence length="522" mass="55771">MAPSTSSEDIGPPPPYHTPPPFVSCYSNPWYRRWVLFLLFLVTMMQSTDRNIPSILLPEIAPEFHMTDLGGGMLNGAAFVLIYAVATIPLARVADMYGRKILLVTSLLVWSTLTSLSALATSSRDLMILRVGVGLGEAGCAPASVSLIALMYGPYERASAIAIQQLGFAAGIMAANFCAAVMVNSFGWRGILGVLGAPGYLLAAVIAITLRDPPVVARAHRYVLDEETGELRRRRRSKCASIRDWWRELWEGVKECAAHLMKRPTFVHLTAGVMIQLGVGLAIMAFLPTFLERVHGMTTREVGFRIAIVGGVFGGFGVILGGVVGDYLTTRSRGDQRHMLLFVLGCNVVAAPLNVFACLVDDANAATYSSAVVVALFMVMAGPPGAIVQSLVPDRMRATAQGFFGVLANMIGGTMGPVIVGLLSDAFKKPYGDDGIRYALALTMVFCLWGQFHWWMATRNLPKDVLVPGGGEGAEKGEAGSASGGAAGTEYVRLIDDERDGGGSNGGRGLYGSNSRERRAAS</sequence>
<feature type="transmembrane region" description="Helical" evidence="8">
    <location>
        <begin position="190"/>
        <end position="210"/>
    </location>
</feature>
<evidence type="ECO:0000313" key="10">
    <source>
        <dbReference type="EMBL" id="EEH58595.1"/>
    </source>
</evidence>
<feature type="transmembrane region" description="Helical" evidence="8">
    <location>
        <begin position="101"/>
        <end position="121"/>
    </location>
</feature>
<dbReference type="InterPro" id="IPR020846">
    <property type="entry name" value="MFS_dom"/>
</dbReference>
<name>C1MML7_MICPC</name>
<evidence type="ECO:0000256" key="8">
    <source>
        <dbReference type="SAM" id="Phobius"/>
    </source>
</evidence>
<keyword evidence="4 8" id="KW-1133">Transmembrane helix</keyword>
<accession>C1MML7</accession>
<protein>
    <submittedName>
        <fullName evidence="10">Major facilitator superfamily</fullName>
    </submittedName>
</protein>
<dbReference type="InterPro" id="IPR011701">
    <property type="entry name" value="MFS"/>
</dbReference>